<feature type="domain" description="Glycosyltransferase subfamily 4-like N-terminal" evidence="1">
    <location>
        <begin position="14"/>
        <end position="165"/>
    </location>
</feature>
<sequence>MKIAIVTDAWAPQINGVVNATRNVWQQLTAQGHAVLLVTPDQFRSVPCPTYPEIRLAMTRPSDVGEKIARFDPDAIHLMTEGPLCLAARSWCLRRKRPFTTAFCTNFPTYLALRTGISSKVFWPYFRWFHGPAQFTFGSTPSIRQSLADEGISPVRTWGRGVDLDNFRPEVLPPDIFFSLPRPIILYAGRIAVEKNVEAFLTARHAGSKVLVGDGPARAALQARFPQAHFLGFKQGADLAGVYAGADALVFPSLTDTFGVVMIEALACGTPVAAFPVAGPMDVLTPTVGAMDHDLDRAIERALLCDRDACAAYGKTFTWGESAREFLDGMKMAC</sequence>
<evidence type="ECO:0000259" key="1">
    <source>
        <dbReference type="Pfam" id="PF13439"/>
    </source>
</evidence>
<proteinExistence type="predicted"/>
<keyword evidence="3" id="KW-1185">Reference proteome</keyword>
<comment type="caution">
    <text evidence="2">The sequence shown here is derived from an EMBL/GenBank/DDBJ whole genome shotgun (WGS) entry which is preliminary data.</text>
</comment>
<keyword evidence="2" id="KW-0808">Transferase</keyword>
<dbReference type="Pfam" id="PF13692">
    <property type="entry name" value="Glyco_trans_1_4"/>
    <property type="match status" value="1"/>
</dbReference>
<dbReference type="PANTHER" id="PTHR45947">
    <property type="entry name" value="SULFOQUINOVOSYL TRANSFERASE SQD2"/>
    <property type="match status" value="1"/>
</dbReference>
<evidence type="ECO:0000313" key="2">
    <source>
        <dbReference type="EMBL" id="MXO88631.1"/>
    </source>
</evidence>
<organism evidence="2 3">
    <name type="scientific">Alteraurantiacibacter aestuarii</name>
    <dbReference type="NCBI Taxonomy" id="650004"/>
    <lineage>
        <taxon>Bacteria</taxon>
        <taxon>Pseudomonadati</taxon>
        <taxon>Pseudomonadota</taxon>
        <taxon>Alphaproteobacteria</taxon>
        <taxon>Sphingomonadales</taxon>
        <taxon>Erythrobacteraceae</taxon>
        <taxon>Alteraurantiacibacter</taxon>
    </lineage>
</organism>
<dbReference type="EMBL" id="WTYY01000003">
    <property type="protein sequence ID" value="MXO88631.1"/>
    <property type="molecule type" value="Genomic_DNA"/>
</dbReference>
<gene>
    <name evidence="2" type="ORF">GRI32_07740</name>
</gene>
<dbReference type="Pfam" id="PF13439">
    <property type="entry name" value="Glyco_transf_4"/>
    <property type="match status" value="1"/>
</dbReference>
<dbReference type="GO" id="GO:0016757">
    <property type="term" value="F:glycosyltransferase activity"/>
    <property type="evidence" value="ECO:0007669"/>
    <property type="project" value="TreeGrafter"/>
</dbReference>
<reference evidence="2 3" key="1">
    <citation type="submission" date="2019-12" db="EMBL/GenBank/DDBJ databases">
        <title>Genomic-based taxomic classification of the family Erythrobacteraceae.</title>
        <authorList>
            <person name="Xu L."/>
        </authorList>
    </citation>
    <scope>NUCLEOTIDE SEQUENCE [LARGE SCALE GENOMIC DNA]</scope>
    <source>
        <strain evidence="2 3">JCM 16339</strain>
    </source>
</reference>
<dbReference type="OrthoDB" id="9790710at2"/>
<protein>
    <submittedName>
        <fullName evidence="2">Glycosyltransferase</fullName>
    </submittedName>
</protein>
<dbReference type="InterPro" id="IPR028098">
    <property type="entry name" value="Glyco_trans_4-like_N"/>
</dbReference>
<dbReference type="RefSeq" id="WP_160590839.1">
    <property type="nucleotide sequence ID" value="NZ_BAAAFP010000001.1"/>
</dbReference>
<dbReference type="Gene3D" id="3.40.50.2000">
    <property type="entry name" value="Glycogen Phosphorylase B"/>
    <property type="match status" value="2"/>
</dbReference>
<dbReference type="PANTHER" id="PTHR45947:SF3">
    <property type="entry name" value="SULFOQUINOVOSYL TRANSFERASE SQD2"/>
    <property type="match status" value="1"/>
</dbReference>
<dbReference type="CDD" id="cd03814">
    <property type="entry name" value="GT4-like"/>
    <property type="match status" value="1"/>
</dbReference>
<accession>A0A844ZJJ2</accession>
<name>A0A844ZJJ2_9SPHN</name>
<dbReference type="InterPro" id="IPR050194">
    <property type="entry name" value="Glycosyltransferase_grp1"/>
</dbReference>
<dbReference type="SUPFAM" id="SSF53756">
    <property type="entry name" value="UDP-Glycosyltransferase/glycogen phosphorylase"/>
    <property type="match status" value="1"/>
</dbReference>
<evidence type="ECO:0000313" key="3">
    <source>
        <dbReference type="Proteomes" id="UP000435243"/>
    </source>
</evidence>
<dbReference type="Proteomes" id="UP000435243">
    <property type="component" value="Unassembled WGS sequence"/>
</dbReference>
<dbReference type="AlphaFoldDB" id="A0A844ZJJ2"/>